<dbReference type="Gene3D" id="1.10.287.130">
    <property type="match status" value="1"/>
</dbReference>
<dbReference type="SMART" id="SM00091">
    <property type="entry name" value="PAS"/>
    <property type="match status" value="1"/>
</dbReference>
<dbReference type="SMART" id="SM00387">
    <property type="entry name" value="HATPase_c"/>
    <property type="match status" value="1"/>
</dbReference>
<dbReference type="InterPro" id="IPR000014">
    <property type="entry name" value="PAS"/>
</dbReference>
<evidence type="ECO:0000256" key="1">
    <source>
        <dbReference type="ARBA" id="ARBA00000085"/>
    </source>
</evidence>
<dbReference type="InterPro" id="IPR036890">
    <property type="entry name" value="HATPase_C_sf"/>
</dbReference>
<dbReference type="EMBL" id="SNYI01000003">
    <property type="protein sequence ID" value="TDQ29305.1"/>
    <property type="molecule type" value="Genomic_DNA"/>
</dbReference>
<dbReference type="Pfam" id="PF00989">
    <property type="entry name" value="PAS"/>
    <property type="match status" value="1"/>
</dbReference>
<dbReference type="InterPro" id="IPR003594">
    <property type="entry name" value="HATPase_dom"/>
</dbReference>
<dbReference type="SUPFAM" id="SSF55785">
    <property type="entry name" value="PYP-like sensor domain (PAS domain)"/>
    <property type="match status" value="1"/>
</dbReference>
<dbReference type="PROSITE" id="PS50109">
    <property type="entry name" value="HIS_KIN"/>
    <property type="match status" value="1"/>
</dbReference>
<evidence type="ECO:0000259" key="7">
    <source>
        <dbReference type="PROSITE" id="PS50109"/>
    </source>
</evidence>
<keyword evidence="4" id="KW-0808">Transferase</keyword>
<dbReference type="SMART" id="SM00388">
    <property type="entry name" value="HisKA"/>
    <property type="match status" value="1"/>
</dbReference>
<evidence type="ECO:0000256" key="3">
    <source>
        <dbReference type="ARBA" id="ARBA00022553"/>
    </source>
</evidence>
<dbReference type="AlphaFoldDB" id="A0A4R6TG25"/>
<dbReference type="InterPro" id="IPR003661">
    <property type="entry name" value="HisK_dim/P_dom"/>
</dbReference>
<keyword evidence="5" id="KW-0418">Kinase</keyword>
<feature type="domain" description="PAS" evidence="8">
    <location>
        <begin position="58"/>
        <end position="128"/>
    </location>
</feature>
<feature type="domain" description="Histidine kinase" evidence="7">
    <location>
        <begin position="202"/>
        <end position="428"/>
    </location>
</feature>
<dbReference type="OrthoDB" id="9781208at2"/>
<protein>
    <recommendedName>
        <fullName evidence="2">histidine kinase</fullName>
        <ecNumber evidence="2">2.7.13.3</ecNumber>
    </recommendedName>
</protein>
<keyword evidence="10" id="KW-1185">Reference proteome</keyword>
<dbReference type="Pfam" id="PF00512">
    <property type="entry name" value="HisKA"/>
    <property type="match status" value="1"/>
</dbReference>
<evidence type="ECO:0000256" key="2">
    <source>
        <dbReference type="ARBA" id="ARBA00012438"/>
    </source>
</evidence>
<dbReference type="Proteomes" id="UP000295468">
    <property type="component" value="Unassembled WGS sequence"/>
</dbReference>
<dbReference type="EC" id="2.7.13.3" evidence="2"/>
<dbReference type="PANTHER" id="PTHR43304">
    <property type="entry name" value="PHYTOCHROME-LIKE PROTEIN CPH1"/>
    <property type="match status" value="1"/>
</dbReference>
<dbReference type="PROSITE" id="PS50112">
    <property type="entry name" value="PAS"/>
    <property type="match status" value="1"/>
</dbReference>
<dbReference type="Gene3D" id="3.30.565.10">
    <property type="entry name" value="Histidine kinase-like ATPase, C-terminal domain"/>
    <property type="match status" value="1"/>
</dbReference>
<evidence type="ECO:0000256" key="5">
    <source>
        <dbReference type="ARBA" id="ARBA00022777"/>
    </source>
</evidence>
<proteinExistence type="predicted"/>
<dbReference type="InterPro" id="IPR035965">
    <property type="entry name" value="PAS-like_dom_sf"/>
</dbReference>
<reference evidence="9 10" key="1">
    <citation type="submission" date="2019-03" db="EMBL/GenBank/DDBJ databases">
        <title>Genomic Encyclopedia of Archaeal and Bacterial Type Strains, Phase II (KMG-II): from individual species to whole genera.</title>
        <authorList>
            <person name="Goeker M."/>
        </authorList>
    </citation>
    <scope>NUCLEOTIDE SEQUENCE [LARGE SCALE GENOMIC DNA]</scope>
    <source>
        <strain evidence="9 10">DSM 18435</strain>
    </source>
</reference>
<evidence type="ECO:0000313" key="10">
    <source>
        <dbReference type="Proteomes" id="UP000295468"/>
    </source>
</evidence>
<dbReference type="InterPro" id="IPR004358">
    <property type="entry name" value="Sig_transdc_His_kin-like_C"/>
</dbReference>
<evidence type="ECO:0000313" key="9">
    <source>
        <dbReference type="EMBL" id="TDQ29305.1"/>
    </source>
</evidence>
<feature type="coiled-coil region" evidence="6">
    <location>
        <begin position="8"/>
        <end position="35"/>
    </location>
</feature>
<keyword evidence="3" id="KW-0597">Phosphoprotein</keyword>
<gene>
    <name evidence="9" type="ORF">CLV82_2761</name>
</gene>
<dbReference type="PRINTS" id="PR00344">
    <property type="entry name" value="BCTRLSENSOR"/>
</dbReference>
<dbReference type="CDD" id="cd00082">
    <property type="entry name" value="HisKA"/>
    <property type="match status" value="1"/>
</dbReference>
<dbReference type="SUPFAM" id="SSF55874">
    <property type="entry name" value="ATPase domain of HSP90 chaperone/DNA topoisomerase II/histidine kinase"/>
    <property type="match status" value="1"/>
</dbReference>
<dbReference type="InterPro" id="IPR013767">
    <property type="entry name" value="PAS_fold"/>
</dbReference>
<dbReference type="NCBIfam" id="TIGR00229">
    <property type="entry name" value="sensory_box"/>
    <property type="match status" value="1"/>
</dbReference>
<comment type="catalytic activity">
    <reaction evidence="1">
        <text>ATP + protein L-histidine = ADP + protein N-phospho-L-histidine.</text>
        <dbReference type="EC" id="2.7.13.3"/>
    </reaction>
</comment>
<name>A0A4R6TG25_9FLAO</name>
<dbReference type="RefSeq" id="WP_133644882.1">
    <property type="nucleotide sequence ID" value="NZ_SNYI01000003.1"/>
</dbReference>
<dbReference type="SUPFAM" id="SSF47384">
    <property type="entry name" value="Homodimeric domain of signal transducing histidine kinase"/>
    <property type="match status" value="1"/>
</dbReference>
<dbReference type="InterPro" id="IPR036097">
    <property type="entry name" value="HisK_dim/P_sf"/>
</dbReference>
<dbReference type="InterPro" id="IPR005467">
    <property type="entry name" value="His_kinase_dom"/>
</dbReference>
<comment type="caution">
    <text evidence="9">The sequence shown here is derived from an EMBL/GenBank/DDBJ whole genome shotgun (WGS) entry which is preliminary data.</text>
</comment>
<sequence length="428" mass="48708">MTEKGASRDRLIERIQELEIRLEESNQLVNAIKSGEVDAFAINNNSNAESEIFTLQSGDHAFRVLIEEIGEGALNVTEEGIISFANPHLIKLFNKSRDKIVGNSLFEFIHPDSREKFRHMFRNALKGQAKGEVFLRVGDEKRPALVSMTSLQPKLSTIGIIMTDLTDFKNKEKLILQYQQNLKLKNKELSTTNKELASFVYIASHDLQEPLRKIQTFISRLEDKETSNLSSRGEDYFQRITQAATRMQNLIEDLLDYSRASNENKVYVKTDMNEIVNEVLNDLHVLIEKAGAEIEVGELCEAEVIPFQFKQLILNLVSNSLKFTVPGRKPRITIESKIYSERPNGLRKLPKKDNYCHLVISDNGVGFSQKYSDKLFELFQRLHSRDEYEGTGIGLAIVKKIVENHHGMVSAEGKLGEGATFNIWFPTN</sequence>
<dbReference type="InterPro" id="IPR052162">
    <property type="entry name" value="Sensor_kinase/Photoreceptor"/>
</dbReference>
<evidence type="ECO:0000256" key="6">
    <source>
        <dbReference type="SAM" id="Coils"/>
    </source>
</evidence>
<keyword evidence="6" id="KW-0175">Coiled coil</keyword>
<evidence type="ECO:0000256" key="4">
    <source>
        <dbReference type="ARBA" id="ARBA00022679"/>
    </source>
</evidence>
<organism evidence="9 10">
    <name type="scientific">Zeaxanthinibacter enoshimensis</name>
    <dbReference type="NCBI Taxonomy" id="392009"/>
    <lineage>
        <taxon>Bacteria</taxon>
        <taxon>Pseudomonadati</taxon>
        <taxon>Bacteroidota</taxon>
        <taxon>Flavobacteriia</taxon>
        <taxon>Flavobacteriales</taxon>
        <taxon>Flavobacteriaceae</taxon>
        <taxon>Zeaxanthinibacter</taxon>
    </lineage>
</organism>
<evidence type="ECO:0000259" key="8">
    <source>
        <dbReference type="PROSITE" id="PS50112"/>
    </source>
</evidence>
<dbReference type="Pfam" id="PF02518">
    <property type="entry name" value="HATPase_c"/>
    <property type="match status" value="1"/>
</dbReference>
<dbReference type="CDD" id="cd00130">
    <property type="entry name" value="PAS"/>
    <property type="match status" value="1"/>
</dbReference>
<accession>A0A4R6TG25</accession>
<dbReference type="GO" id="GO:0000155">
    <property type="term" value="F:phosphorelay sensor kinase activity"/>
    <property type="evidence" value="ECO:0007669"/>
    <property type="project" value="InterPro"/>
</dbReference>
<dbReference type="Gene3D" id="3.30.450.20">
    <property type="entry name" value="PAS domain"/>
    <property type="match status" value="1"/>
</dbReference>
<dbReference type="PANTHER" id="PTHR43304:SF1">
    <property type="entry name" value="PAC DOMAIN-CONTAINING PROTEIN"/>
    <property type="match status" value="1"/>
</dbReference>